<dbReference type="ExpressionAtlas" id="Q9SYP8">
    <property type="expression patterns" value="baseline and differential"/>
</dbReference>
<keyword evidence="1" id="KW-0812">Transmembrane</keyword>
<dbReference type="PANTHER" id="PTHR35465:SF1">
    <property type="entry name" value="PHOSPHATIDYLINOSITOL-GLYCAN BIOSYNTHESIS CLASS X PROTEIN"/>
    <property type="match status" value="1"/>
</dbReference>
<organism evidence="2">
    <name type="scientific">Arabidopsis thaliana</name>
    <name type="common">Mouse-ear cress</name>
    <dbReference type="NCBI Taxonomy" id="3702"/>
    <lineage>
        <taxon>Eukaryota</taxon>
        <taxon>Viridiplantae</taxon>
        <taxon>Streptophyta</taxon>
        <taxon>Embryophyta</taxon>
        <taxon>Tracheophyta</taxon>
        <taxon>Spermatophyta</taxon>
        <taxon>Magnoliopsida</taxon>
        <taxon>eudicotyledons</taxon>
        <taxon>Gunneridae</taxon>
        <taxon>Pentapetalae</taxon>
        <taxon>rosids</taxon>
        <taxon>malvids</taxon>
        <taxon>Brassicales</taxon>
        <taxon>Brassicaceae</taxon>
        <taxon>Camelineae</taxon>
        <taxon>Arabidopsis</taxon>
    </lineage>
</organism>
<dbReference type="PIR" id="E86341">
    <property type="entry name" value="E86341"/>
</dbReference>
<evidence type="ECO:0000256" key="1">
    <source>
        <dbReference type="SAM" id="Phobius"/>
    </source>
</evidence>
<reference key="2">
    <citation type="journal article" date="2000" name="Nature">
        <title>Sequence and analysis of chromosome 1 of the plant Arabidopsis thaliana.</title>
        <authorList>
            <person name="Theologis A."/>
            <person name="Ecker J.R."/>
            <person name="Palm C.J."/>
            <person name="Federspiel N.A."/>
            <person name="Kaul S."/>
            <person name="White O."/>
            <person name="Alonso J."/>
            <person name="Altafi H."/>
            <person name="Araujo R."/>
            <person name="Bowman C.L."/>
            <person name="Brooks S.Y."/>
            <person name="Buehler E."/>
            <person name="Chan A."/>
            <person name="Chao Q."/>
            <person name="Chen H."/>
            <person name="Cheuk R.F."/>
            <person name="Chin C.W."/>
            <person name="Chung M.K."/>
            <person name="Conn L."/>
            <person name="Conway A.B."/>
            <person name="Conway A.R."/>
            <person name="Creasy T.H."/>
            <person name="Dewar K."/>
            <person name="Dunn P."/>
            <person name="Etgu P."/>
            <person name="Feldblyum T.V."/>
            <person name="Feng J."/>
            <person name="Fong B."/>
            <person name="Fujii C.Y."/>
            <person name="Gill J.E."/>
            <person name="Goldsmith A.D."/>
            <person name="Haas B."/>
            <person name="Hansen N.F."/>
            <person name="Hughes B."/>
            <person name="Huizar L."/>
            <person name="Hunter J.L."/>
            <person name="Jenkins J."/>
            <person name="Johnson-Hopson C."/>
            <person name="Khan S."/>
            <person name="Khaykin E."/>
            <person name="Kim C.J."/>
            <person name="Koo H.L."/>
            <person name="Kremenetskaia I."/>
            <person name="Kurtz D.B."/>
            <person name="Kwan A."/>
            <person name="Lam B."/>
            <person name="Langin-Hooper S."/>
            <person name="Lee A."/>
            <person name="Lee J.M."/>
            <person name="Lenz C.A."/>
            <person name="Li J.H."/>
            <person name="Li Y."/>
            <person name="Lin X."/>
            <person name="Liu S.X."/>
            <person name="Liu Z.A."/>
            <person name="Luros J.S."/>
            <person name="Maiti R."/>
            <person name="Marziali A."/>
            <person name="Militscher J."/>
            <person name="Miranda M."/>
            <person name="Nguyen M."/>
            <person name="Nierman W.C."/>
            <person name="Osborne B.I."/>
            <person name="Pai G."/>
            <person name="Peterson J."/>
            <person name="Pham P.K."/>
            <person name="Rizzo M."/>
            <person name="Rooney T."/>
            <person name="Rowley D."/>
            <person name="Sakano H."/>
            <person name="Salzberg S.L."/>
            <person name="Schwartz J.R."/>
            <person name="Shinn P."/>
            <person name="Southwick A.M."/>
            <person name="Sun H."/>
            <person name="Tallon L.J."/>
            <person name="Tambunga G."/>
            <person name="Toriumi M.J."/>
            <person name="Town C.D."/>
            <person name="Utterback T."/>
            <person name="Van Aken S."/>
            <person name="Vaysberg M."/>
            <person name="Vysotskaia V.S."/>
            <person name="Walker M."/>
            <person name="Wu D."/>
            <person name="Yu G."/>
            <person name="Fraser C.M."/>
            <person name="Venter J.C."/>
            <person name="Davis R.W."/>
        </authorList>
    </citation>
    <scope>NUCLEOTIDE SEQUENCE [LARGE SCALE GENOMIC DNA]</scope>
    <source>
        <strain>cv. Columbia</strain>
    </source>
</reference>
<dbReference type="PANTHER" id="PTHR35465">
    <property type="entry name" value="CAVEOLIN-1 PROTEIN"/>
    <property type="match status" value="1"/>
</dbReference>
<sequence>MIDLRYKECYLLICLIVFINFVTCYSDERLFGGKTLYAGKELWKETLPLKSGSRVYKLQGLKSNSWYEVKISYPASIPALFSLQLLKNGVMGLKGLYVLVTVEPEGIVAIPNVKERPSIIYNIVCEEQLLGIPHSSWSVVVLVVLCLVVALILPRFLPSYLLIKDVDRDR</sequence>
<feature type="transmembrane region" description="Helical" evidence="1">
    <location>
        <begin position="9"/>
        <end position="26"/>
    </location>
</feature>
<protein>
    <submittedName>
        <fullName evidence="2">F9H16.13 protein</fullName>
    </submittedName>
</protein>
<evidence type="ECO:0000313" key="2">
    <source>
        <dbReference type="EMBL" id="AAD30603.1"/>
    </source>
</evidence>
<keyword evidence="1" id="KW-1133">Transmembrane helix</keyword>
<reference evidence="2" key="1">
    <citation type="submission" date="1999-05" db="EMBL/GenBank/DDBJ databases">
        <authorList>
            <person name="Federspiel N.A."/>
            <person name="Palm C.J."/>
            <person name="Conway A.B."/>
            <person name="Conn L."/>
            <person name="Hansen N.F."/>
            <person name="Altafi H."/>
            <person name="Araujo R."/>
            <person name="Huizar L."/>
            <person name="Rowley D."/>
            <person name="Buehler E."/>
            <person name="Dunn P."/>
            <person name="Gonzalez A."/>
            <person name="Kremenetskaia I."/>
            <person name="Kim C."/>
            <person name="Lenz C."/>
            <person name="Li J."/>
            <person name="Liu S."/>
            <person name="Luros S."/>
            <person name="Schwartz J."/>
            <person name="Shinn P."/>
            <person name="Toriumi M."/>
            <person name="Vysotskaia V.S."/>
            <person name="Walker M."/>
            <person name="Yu G."/>
            <person name="Ecker J."/>
            <person name="Theologis A."/>
            <person name="Davis R.W."/>
        </authorList>
    </citation>
    <scope>NUCLEOTIDE SEQUENCE</scope>
</reference>
<gene>
    <name evidence="2" type="primary">F9H16.13</name>
</gene>
<proteinExistence type="predicted"/>
<name>Q9SYP8_ARATH</name>
<keyword evidence="1" id="KW-0472">Membrane</keyword>
<dbReference type="AlphaFoldDB" id="Q9SYP8"/>
<feature type="transmembrane region" description="Helical" evidence="1">
    <location>
        <begin position="137"/>
        <end position="163"/>
    </location>
</feature>
<dbReference type="EMBL" id="AC007369">
    <property type="protein sequence ID" value="AAD30603.1"/>
    <property type="molecule type" value="Genomic_DNA"/>
</dbReference>
<accession>Q9SYP8</accession>